<evidence type="ECO:0000256" key="1">
    <source>
        <dbReference type="SAM" id="MobiDB-lite"/>
    </source>
</evidence>
<proteinExistence type="predicted"/>
<evidence type="ECO:0000313" key="3">
    <source>
        <dbReference type="EMBL" id="TFW70538.1"/>
    </source>
</evidence>
<keyword evidence="2" id="KW-0732">Signal</keyword>
<feature type="compositionally biased region" description="Low complexity" evidence="1">
    <location>
        <begin position="153"/>
        <end position="165"/>
    </location>
</feature>
<dbReference type="Proteomes" id="UP000297706">
    <property type="component" value="Unassembled WGS sequence"/>
</dbReference>
<feature type="chain" id="PRO_5021474893" description="DUF4124 domain-containing protein" evidence="2">
    <location>
        <begin position="20"/>
        <end position="173"/>
    </location>
</feature>
<gene>
    <name evidence="3" type="ORF">C3Y98_09445</name>
</gene>
<keyword evidence="4" id="KW-1185">Reference proteome</keyword>
<evidence type="ECO:0000313" key="4">
    <source>
        <dbReference type="Proteomes" id="UP000297706"/>
    </source>
</evidence>
<dbReference type="AlphaFoldDB" id="A0A4Y9VQJ1"/>
<dbReference type="OrthoDB" id="8904538at2"/>
<sequence>MQPLLLNMIACALLCNAQAAFSATMYRCGNSFQDTPCVNHSYSKTLNTAAKPANGSEATKDLSPYVVDAGCKQRGDAAKKIMWQRQVGKTKEEQLEAAQDTQTHALVSEVYQHRGTILEVRNSIEQACMQQKEQDQLAEQLLLAAKKLKQRNGSPASAGPSGAASEQTTSNKP</sequence>
<comment type="caution">
    <text evidence="3">The sequence shown here is derived from an EMBL/GenBank/DDBJ whole genome shotgun (WGS) entry which is preliminary data.</text>
</comment>
<feature type="region of interest" description="Disordered" evidence="1">
    <location>
        <begin position="148"/>
        <end position="173"/>
    </location>
</feature>
<evidence type="ECO:0000256" key="2">
    <source>
        <dbReference type="SAM" id="SignalP"/>
    </source>
</evidence>
<organism evidence="3 4">
    <name type="scientific">Methylotenera oryzisoli</name>
    <dbReference type="NCBI Taxonomy" id="2080758"/>
    <lineage>
        <taxon>Bacteria</taxon>
        <taxon>Pseudomonadati</taxon>
        <taxon>Pseudomonadota</taxon>
        <taxon>Betaproteobacteria</taxon>
        <taxon>Nitrosomonadales</taxon>
        <taxon>Methylophilaceae</taxon>
        <taxon>Methylotenera</taxon>
    </lineage>
</organism>
<reference evidence="3 4" key="1">
    <citation type="submission" date="2018-02" db="EMBL/GenBank/DDBJ databases">
        <title>A novel lanthanide dependent methylotroph, Methylotenera sp. La3113.</title>
        <authorList>
            <person name="Lv H."/>
            <person name="Tani A."/>
        </authorList>
    </citation>
    <scope>NUCLEOTIDE SEQUENCE [LARGE SCALE GENOMIC DNA]</scope>
    <source>
        <strain evidence="3 4">La3113</strain>
    </source>
</reference>
<evidence type="ECO:0008006" key="5">
    <source>
        <dbReference type="Google" id="ProtNLM"/>
    </source>
</evidence>
<accession>A0A4Y9VQJ1</accession>
<protein>
    <recommendedName>
        <fullName evidence="5">DUF4124 domain-containing protein</fullName>
    </recommendedName>
</protein>
<name>A0A4Y9VQJ1_9PROT</name>
<dbReference type="EMBL" id="PQVH01000012">
    <property type="protein sequence ID" value="TFW70538.1"/>
    <property type="molecule type" value="Genomic_DNA"/>
</dbReference>
<feature type="signal peptide" evidence="2">
    <location>
        <begin position="1"/>
        <end position="19"/>
    </location>
</feature>